<evidence type="ECO:0000313" key="2">
    <source>
        <dbReference type="EMBL" id="RXH87366.1"/>
    </source>
</evidence>
<protein>
    <recommendedName>
        <fullName evidence="4">Secreted protein</fullName>
    </recommendedName>
</protein>
<name>A0A498IVU6_MALDO</name>
<dbReference type="EMBL" id="RDQH01000336">
    <property type="protein sequence ID" value="RXH87366.1"/>
    <property type="molecule type" value="Genomic_DNA"/>
</dbReference>
<evidence type="ECO:0008006" key="4">
    <source>
        <dbReference type="Google" id="ProtNLM"/>
    </source>
</evidence>
<keyword evidence="1" id="KW-0732">Signal</keyword>
<gene>
    <name evidence="2" type="ORF">DVH24_034266</name>
</gene>
<comment type="caution">
    <text evidence="2">The sequence shown here is derived from an EMBL/GenBank/DDBJ whole genome shotgun (WGS) entry which is preliminary data.</text>
</comment>
<dbReference type="Proteomes" id="UP000290289">
    <property type="component" value="Chromosome 10"/>
</dbReference>
<evidence type="ECO:0000313" key="3">
    <source>
        <dbReference type="Proteomes" id="UP000290289"/>
    </source>
</evidence>
<proteinExistence type="predicted"/>
<evidence type="ECO:0000256" key="1">
    <source>
        <dbReference type="SAM" id="SignalP"/>
    </source>
</evidence>
<reference evidence="2 3" key="1">
    <citation type="submission" date="2018-10" db="EMBL/GenBank/DDBJ databases">
        <title>A high-quality apple genome assembly.</title>
        <authorList>
            <person name="Hu J."/>
        </authorList>
    </citation>
    <scope>NUCLEOTIDE SEQUENCE [LARGE SCALE GENOMIC DNA]</scope>
    <source>
        <strain evidence="3">cv. HFTH1</strain>
        <tissue evidence="2">Young leaf</tissue>
    </source>
</reference>
<feature type="signal peptide" evidence="1">
    <location>
        <begin position="1"/>
        <end position="17"/>
    </location>
</feature>
<accession>A0A498IVU6</accession>
<feature type="chain" id="PRO_5019835827" description="Secreted protein" evidence="1">
    <location>
        <begin position="18"/>
        <end position="121"/>
    </location>
</feature>
<sequence length="121" mass="14103">MLMWRWALCYLLDLATAAEEETCLGLWVLEPEDKVAIRQTSNGLYGHKYSKEINVLIVNVVRSSESQTLKCTCEYPIIKKNSAFNVPSPRSEMPIISAKYCRYYWFLRESIFFSISKWFSG</sequence>
<dbReference type="AlphaFoldDB" id="A0A498IVU6"/>
<organism evidence="2 3">
    <name type="scientific">Malus domestica</name>
    <name type="common">Apple</name>
    <name type="synonym">Pyrus malus</name>
    <dbReference type="NCBI Taxonomy" id="3750"/>
    <lineage>
        <taxon>Eukaryota</taxon>
        <taxon>Viridiplantae</taxon>
        <taxon>Streptophyta</taxon>
        <taxon>Embryophyta</taxon>
        <taxon>Tracheophyta</taxon>
        <taxon>Spermatophyta</taxon>
        <taxon>Magnoliopsida</taxon>
        <taxon>eudicotyledons</taxon>
        <taxon>Gunneridae</taxon>
        <taxon>Pentapetalae</taxon>
        <taxon>rosids</taxon>
        <taxon>fabids</taxon>
        <taxon>Rosales</taxon>
        <taxon>Rosaceae</taxon>
        <taxon>Amygdaloideae</taxon>
        <taxon>Maleae</taxon>
        <taxon>Malus</taxon>
    </lineage>
</organism>
<keyword evidence="3" id="KW-1185">Reference proteome</keyword>